<keyword evidence="4" id="KW-1185">Reference proteome</keyword>
<feature type="domain" description="HPt" evidence="2">
    <location>
        <begin position="18"/>
        <end position="111"/>
    </location>
</feature>
<evidence type="ECO:0000256" key="1">
    <source>
        <dbReference type="PROSITE-ProRule" id="PRU00110"/>
    </source>
</evidence>
<dbReference type="EMBL" id="CP072643">
    <property type="protein sequence ID" value="QUV95231.1"/>
    <property type="molecule type" value="Genomic_DNA"/>
</dbReference>
<dbReference type="PANTHER" id="PTHR28242">
    <property type="entry name" value="PHOSPHORELAY INTERMEDIATE PROTEIN YPD1"/>
    <property type="match status" value="1"/>
</dbReference>
<dbReference type="PANTHER" id="PTHR28242:SF52">
    <property type="entry name" value="PHOSPHORELAY INTERMEDIATE PROTEIN YPD1"/>
    <property type="match status" value="1"/>
</dbReference>
<dbReference type="Proteomes" id="UP000677668">
    <property type="component" value="Chromosome 2"/>
</dbReference>
<reference evidence="3 4" key="1">
    <citation type="submission" date="2021-03" db="EMBL/GenBank/DDBJ databases">
        <title>Genomic and phenotypic characterization of Chloracidobacterium isolates provides evidence for multiple species.</title>
        <authorList>
            <person name="Saini M.K."/>
            <person name="Costas A.M.G."/>
            <person name="Tank M."/>
            <person name="Bryant D.A."/>
        </authorList>
    </citation>
    <scope>NUCLEOTIDE SEQUENCE [LARGE SCALE GENOMIC DNA]</scope>
    <source>
        <strain evidence="3 4">N</strain>
    </source>
</reference>
<protein>
    <submittedName>
        <fullName evidence="3">Hpt domain-containing protein</fullName>
    </submittedName>
</protein>
<feature type="modified residue" description="Phosphohistidine" evidence="1">
    <location>
        <position position="57"/>
    </location>
</feature>
<gene>
    <name evidence="3" type="ORF">J8C05_14525</name>
</gene>
<dbReference type="Pfam" id="PF01627">
    <property type="entry name" value="Hpt"/>
    <property type="match status" value="1"/>
</dbReference>
<dbReference type="InterPro" id="IPR045871">
    <property type="entry name" value="AHP1-5/YPD1"/>
</dbReference>
<accession>A0ABX8B6L5</accession>
<dbReference type="CDD" id="cd00088">
    <property type="entry name" value="HPT"/>
    <property type="match status" value="1"/>
</dbReference>
<evidence type="ECO:0000313" key="3">
    <source>
        <dbReference type="EMBL" id="QUV95231.1"/>
    </source>
</evidence>
<keyword evidence="1" id="KW-0597">Phosphoprotein</keyword>
<dbReference type="RefSeq" id="WP_211423466.1">
    <property type="nucleotide sequence ID" value="NZ_CP072643.1"/>
</dbReference>
<dbReference type="InterPro" id="IPR008207">
    <property type="entry name" value="Sig_transdc_His_kin_Hpt_dom"/>
</dbReference>
<dbReference type="SMART" id="SM00073">
    <property type="entry name" value="HPT"/>
    <property type="match status" value="1"/>
</dbReference>
<dbReference type="Gene3D" id="1.20.120.160">
    <property type="entry name" value="HPT domain"/>
    <property type="match status" value="1"/>
</dbReference>
<dbReference type="SUPFAM" id="SSF47226">
    <property type="entry name" value="Histidine-containing phosphotransfer domain, HPT domain"/>
    <property type="match status" value="1"/>
</dbReference>
<organism evidence="3 4">
    <name type="scientific">Chloracidobacterium sp. N</name>
    <dbReference type="NCBI Taxonomy" id="2821540"/>
    <lineage>
        <taxon>Bacteria</taxon>
        <taxon>Pseudomonadati</taxon>
        <taxon>Acidobacteriota</taxon>
        <taxon>Terriglobia</taxon>
        <taxon>Terriglobales</taxon>
        <taxon>Acidobacteriaceae</taxon>
        <taxon>Chloracidobacterium</taxon>
        <taxon>Chloracidobacterium aggregatum</taxon>
    </lineage>
</organism>
<evidence type="ECO:0000259" key="2">
    <source>
        <dbReference type="PROSITE" id="PS50894"/>
    </source>
</evidence>
<sequence length="114" mass="12141">MSSLDLDTIAALKALDDGDGFFAEMVNTFLDNAKVTFAQLHAAQIANDIRTLERAAHKLRGAASTIGAQNLMAMCEALETSAREGHIPDVAGAVAAIETELQQVRLALQAEMEN</sequence>
<name>A0ABX8B6L5_9BACT</name>
<evidence type="ECO:0000313" key="4">
    <source>
        <dbReference type="Proteomes" id="UP000677668"/>
    </source>
</evidence>
<proteinExistence type="predicted"/>
<dbReference type="InterPro" id="IPR036641">
    <property type="entry name" value="HPT_dom_sf"/>
</dbReference>
<dbReference type="PROSITE" id="PS50894">
    <property type="entry name" value="HPT"/>
    <property type="match status" value="1"/>
</dbReference>